<gene>
    <name evidence="3" type="ORF">SAMN02745751_03021</name>
</gene>
<dbReference type="Gene3D" id="3.40.50.11890">
    <property type="match status" value="1"/>
</dbReference>
<accession>A0A1M6KZ63</accession>
<comment type="similarity">
    <text evidence="2">Belongs to the FldB/FldC dehydratase alpha/beta subunit family.</text>
</comment>
<dbReference type="PANTHER" id="PTHR30548:SF6">
    <property type="entry name" value="DEHYDRATASE SUBUNIT YJIM-RELATED"/>
    <property type="match status" value="1"/>
</dbReference>
<keyword evidence="4" id="KW-1185">Reference proteome</keyword>
<dbReference type="InterPro" id="IPR047678">
    <property type="entry name" value="YjiM-like"/>
</dbReference>
<dbReference type="EMBL" id="FQZL01000029">
    <property type="protein sequence ID" value="SHJ64293.1"/>
    <property type="molecule type" value="Genomic_DNA"/>
</dbReference>
<dbReference type="RefSeq" id="WP_073050402.1">
    <property type="nucleotide sequence ID" value="NZ_FQZL01000029.1"/>
</dbReference>
<evidence type="ECO:0000313" key="3">
    <source>
        <dbReference type="EMBL" id="SHJ64293.1"/>
    </source>
</evidence>
<organism evidence="3 4">
    <name type="scientific">Dethiosulfatibacter aminovorans DSM 17477</name>
    <dbReference type="NCBI Taxonomy" id="1121476"/>
    <lineage>
        <taxon>Bacteria</taxon>
        <taxon>Bacillati</taxon>
        <taxon>Bacillota</taxon>
        <taxon>Tissierellia</taxon>
        <taxon>Dethiosulfatibacter</taxon>
    </lineage>
</organism>
<dbReference type="GO" id="GO:0016836">
    <property type="term" value="F:hydro-lyase activity"/>
    <property type="evidence" value="ECO:0007669"/>
    <property type="project" value="UniProtKB-ARBA"/>
</dbReference>
<protein>
    <submittedName>
        <fullName evidence="3">Benzoyl-CoA reductase/2-hydroxyglutaryl-CoA dehydratase subunit, BcrC/BadD/HgdB</fullName>
    </submittedName>
</protein>
<sequence length="384" mass="43198">MSLRKDLPAIFEDFSEARRNGFMAAKEFKEQNRPMVGMFCTFMPQEISMSIGAATVSLCATSDETIGAAEKVLPRNLCPLIKSSYGFGKTDKCPFFYFSDLVVGETTCDGKRKMFELMGEFKPVHVMQLPHNSEQKYAREMWKDEIIKFKETIENQFNAEITDENIKDAIALKNRERKALNGFYSLGKLNPSAVTGLDILKVLYGTTFKFEKEDTIKELESLTAQILSEYEAGKKLEDKPRILVTGCPTGGVTEKVIKAIEDNGATVVFFENCMGAKAVEDLVDENNDDVYDALAEKYMQIGCSCMSPNRNRFDLLDKAIDEYSVDAVVDVVLQACHTYAIETANIKDFVNNEKNKPYISIETDYSTSDIGQLNTRMAAFIEML</sequence>
<dbReference type="OrthoDB" id="9810278at2"/>
<name>A0A1M6KZ63_9FIRM</name>
<dbReference type="Gene3D" id="1.20.1270.370">
    <property type="match status" value="1"/>
</dbReference>
<dbReference type="InterPro" id="IPR010327">
    <property type="entry name" value="FldB/FldC_alpha/beta"/>
</dbReference>
<reference evidence="3 4" key="1">
    <citation type="submission" date="2016-11" db="EMBL/GenBank/DDBJ databases">
        <authorList>
            <person name="Jaros S."/>
            <person name="Januszkiewicz K."/>
            <person name="Wedrychowicz H."/>
        </authorList>
    </citation>
    <scope>NUCLEOTIDE SEQUENCE [LARGE SCALE GENOMIC DNA]</scope>
    <source>
        <strain evidence="3 4">DSM 17477</strain>
    </source>
</reference>
<evidence type="ECO:0000256" key="1">
    <source>
        <dbReference type="ARBA" id="ARBA00001966"/>
    </source>
</evidence>
<dbReference type="AlphaFoldDB" id="A0A1M6KZ63"/>
<evidence type="ECO:0000256" key="2">
    <source>
        <dbReference type="ARBA" id="ARBA00005806"/>
    </source>
</evidence>
<dbReference type="PANTHER" id="PTHR30548">
    <property type="entry name" value="2-HYDROXYGLUTARYL-COA DEHYDRATASE, D-COMPONENT-RELATED"/>
    <property type="match status" value="1"/>
</dbReference>
<dbReference type="NCBIfam" id="NF040772">
    <property type="entry name" value="double_cubane"/>
    <property type="match status" value="1"/>
</dbReference>
<dbReference type="STRING" id="1121476.SAMN02745751_03021"/>
<comment type="cofactor">
    <cofactor evidence="1">
        <name>[4Fe-4S] cluster</name>
        <dbReference type="ChEBI" id="CHEBI:49883"/>
    </cofactor>
</comment>
<evidence type="ECO:0000313" key="4">
    <source>
        <dbReference type="Proteomes" id="UP000184052"/>
    </source>
</evidence>
<dbReference type="Proteomes" id="UP000184052">
    <property type="component" value="Unassembled WGS sequence"/>
</dbReference>
<dbReference type="Gene3D" id="3.40.50.11900">
    <property type="match status" value="1"/>
</dbReference>
<proteinExistence type="inferred from homology"/>
<dbReference type="Pfam" id="PF06050">
    <property type="entry name" value="HGD-D"/>
    <property type="match status" value="1"/>
</dbReference>